<name>A0A445GRU2_GLYSO</name>
<feature type="compositionally biased region" description="Polar residues" evidence="4">
    <location>
        <begin position="578"/>
        <end position="591"/>
    </location>
</feature>
<feature type="region of interest" description="Disordered" evidence="4">
    <location>
        <begin position="1"/>
        <end position="31"/>
    </location>
</feature>
<keyword evidence="2" id="KW-0227">DNA damage</keyword>
<dbReference type="GO" id="GO:0005634">
    <property type="term" value="C:nucleus"/>
    <property type="evidence" value="ECO:0007669"/>
    <property type="project" value="UniProtKB-SubCell"/>
</dbReference>
<comment type="caution">
    <text evidence="6">The sequence shown here is derived from an EMBL/GenBank/DDBJ whole genome shotgun (WGS) entry which is preliminary data.</text>
</comment>
<dbReference type="InterPro" id="IPR036420">
    <property type="entry name" value="BRCT_dom_sf"/>
</dbReference>
<dbReference type="Pfam" id="PF16770">
    <property type="entry name" value="RTT107_BRCT_5"/>
    <property type="match status" value="1"/>
</dbReference>
<evidence type="ECO:0000256" key="2">
    <source>
        <dbReference type="ARBA" id="ARBA00022763"/>
    </source>
</evidence>
<feature type="domain" description="BRCT" evidence="5">
    <location>
        <begin position="913"/>
        <end position="1002"/>
    </location>
</feature>
<evidence type="ECO:0000259" key="5">
    <source>
        <dbReference type="PROSITE" id="PS50172"/>
    </source>
</evidence>
<dbReference type="PANTHER" id="PTHR23196">
    <property type="entry name" value="PAX TRANSCRIPTION ACTIVATION DOMAIN INTERACTING PROTEIN"/>
    <property type="match status" value="1"/>
</dbReference>
<dbReference type="InterPro" id="IPR001357">
    <property type="entry name" value="BRCT_dom"/>
</dbReference>
<dbReference type="Gramene" id="XM_028349281.1">
    <property type="protein sequence ID" value="XP_028205082.1"/>
    <property type="gene ID" value="LOC114388670"/>
</dbReference>
<feature type="compositionally biased region" description="Polar residues" evidence="4">
    <location>
        <begin position="828"/>
        <end position="839"/>
    </location>
</feature>
<dbReference type="PANTHER" id="PTHR23196:SF1">
    <property type="entry name" value="PAX-INTERACTING PROTEIN 1"/>
    <property type="match status" value="1"/>
</dbReference>
<evidence type="ECO:0000256" key="4">
    <source>
        <dbReference type="SAM" id="MobiDB-lite"/>
    </source>
</evidence>
<dbReference type="InterPro" id="IPR051579">
    <property type="entry name" value="DDR_Transcriptional_Reg"/>
</dbReference>
<feature type="region of interest" description="Disordered" evidence="4">
    <location>
        <begin position="512"/>
        <end position="593"/>
    </location>
</feature>
<keyword evidence="3" id="KW-0539">Nucleus</keyword>
<dbReference type="CDD" id="cd17744">
    <property type="entry name" value="BRCT_MDC1_rpt1"/>
    <property type="match status" value="1"/>
</dbReference>
<evidence type="ECO:0000256" key="3">
    <source>
        <dbReference type="ARBA" id="ARBA00023242"/>
    </source>
</evidence>
<feature type="region of interest" description="Disordered" evidence="4">
    <location>
        <begin position="747"/>
        <end position="781"/>
    </location>
</feature>
<dbReference type="Proteomes" id="UP000289340">
    <property type="component" value="Chromosome 15"/>
</dbReference>
<feature type="compositionally biased region" description="Low complexity" evidence="4">
    <location>
        <begin position="516"/>
        <end position="525"/>
    </location>
</feature>
<accession>A0A445GRU2</accession>
<dbReference type="Gene3D" id="3.40.50.10190">
    <property type="entry name" value="BRCT domain"/>
    <property type="match status" value="2"/>
</dbReference>
<feature type="region of interest" description="Disordered" evidence="4">
    <location>
        <begin position="321"/>
        <end position="340"/>
    </location>
</feature>
<evidence type="ECO:0000313" key="7">
    <source>
        <dbReference type="Proteomes" id="UP000289340"/>
    </source>
</evidence>
<feature type="region of interest" description="Disordered" evidence="4">
    <location>
        <begin position="611"/>
        <end position="632"/>
    </location>
</feature>
<reference evidence="6 7" key="1">
    <citation type="submission" date="2018-09" db="EMBL/GenBank/DDBJ databases">
        <title>A high-quality reference genome of wild soybean provides a powerful tool to mine soybean genomes.</title>
        <authorList>
            <person name="Xie M."/>
            <person name="Chung C.Y.L."/>
            <person name="Li M.-W."/>
            <person name="Wong F.-L."/>
            <person name="Chan T.-F."/>
            <person name="Lam H.-M."/>
        </authorList>
    </citation>
    <scope>NUCLEOTIDE SEQUENCE [LARGE SCALE GENOMIC DNA]</scope>
    <source>
        <strain evidence="7">cv. W05</strain>
        <tissue evidence="6">Hypocotyl of etiolated seedlings</tissue>
    </source>
</reference>
<gene>
    <name evidence="6" type="ORF">D0Y65_040466</name>
</gene>
<protein>
    <submittedName>
        <fullName evidence="6">PAX-interacting protein 1 isoform A</fullName>
    </submittedName>
</protein>
<proteinExistence type="predicted"/>
<dbReference type="GO" id="GO:0006974">
    <property type="term" value="P:DNA damage response"/>
    <property type="evidence" value="ECO:0007669"/>
    <property type="project" value="UniProtKB-KW"/>
</dbReference>
<dbReference type="EMBL" id="QZWG01000015">
    <property type="protein sequence ID" value="RZB63893.1"/>
    <property type="molecule type" value="Genomic_DNA"/>
</dbReference>
<dbReference type="CDD" id="cd18432">
    <property type="entry name" value="BRCT_PAXIP1_rpt6_like"/>
    <property type="match status" value="1"/>
</dbReference>
<feature type="region of interest" description="Disordered" evidence="4">
    <location>
        <begin position="100"/>
        <end position="142"/>
    </location>
</feature>
<evidence type="ECO:0000313" key="6">
    <source>
        <dbReference type="EMBL" id="RZB63893.1"/>
    </source>
</evidence>
<dbReference type="SMR" id="A0A445GRU2"/>
<feature type="region of interest" description="Disordered" evidence="4">
    <location>
        <begin position="817"/>
        <end position="856"/>
    </location>
</feature>
<dbReference type="SUPFAM" id="SSF52113">
    <property type="entry name" value="BRCT domain"/>
    <property type="match status" value="1"/>
</dbReference>
<dbReference type="AlphaFoldDB" id="A0A445GRU2"/>
<sequence>MSPIDSTGNDDRKIHQDFDFVDTQPFDTDGEEDDVCGYFEDTVPFDEDDDVLETEAVDLAGETQALDDGDAFDDVLLETEAVNLAEEIQALDDGDTQLLEEESDSDRTQVLETVDDDEVSVDNVNGEAADSKKVESSQQNSYGSMPPRFNFLHAESLRQAALACDMDLKETLDVTNSVKGTSQFCQEPLVVKDKGESFLRCSEKDGGVDQENEHGKYSVEVGGFKSKSMCKVANSTVRKLFNDVLPVETNQPSLSSNDFNEGDDLDKLPIYHGELSGLSYVNSQEPGVLSQDNALCFVDRFLKDNIMEFDQETNCLKMEGKSKSIPSTKRQHSLAKTVNDKGKARRTGIYDWDDSREDEGGGDIFLRRKEDFFKGEMRRPRSLPGFQKSKVHRLNDDKEDKKQFSIPNKRKTAVHSDSKLGMHILKVRDNIIPEATMLKRNLANELDEQFNTDCSRGEMEPNANACAQEMLDVGLDTQMAAEAMEALCNVGDIVDHVANNATHVTRSGLTYKLNNSSTGKVGSGSSKERSVQYDRKRKVDVKSKLQTSGLSKKSTKEVKQCTEDNMMTRSKRSKLNAEGNQTSSANENGRVSLSPIIAQRKSDGALKRHQLDELDNPDGNNGEGGGSSVDKRHFQDGVWHFTPIACRTRRSLAVNQLINRDIPSKSLRGGDIGIRSLEKSSGIGLQASKALNSKSTTGSSDHFEVDDNSKSCQFENSVPKASAVNVSDDVKIDTLDCPKRRRSLRIRQLSNDDKQSETLVGSSKPSAHPEDIGKSTAGKRKMRTDSVVKFHVNCQARSSSYDGSVITSVDRKQGKISEINLDKANPGDNINNSEVSSSDESPRERYKSSDLASATQAKCKMPVNDASPICMGDEYYKQSCNRNLSRSCKELHRELQSLSDIRPELLTPSKDSRKRRDMTDVRILYSHHLDEDILKHQKKILARLGVSVASSIADATHFIANQFVRTRNMVEAIAFGKPVVTHLWIESCGQASCFIDERNYILRDAKKEKELGFSMPVSLARAIQHPLLKGRRVLVTTNTKPSKEIVSNLARAVQGQVVEKVGRSVFKGNTIADNLLILSCEEDYASCVPFLEKGAMVYSSELLLNGIVTQKLEYQRHRLFADNVKKTRSTLWLKRDDRTFIPVTKSN</sequence>
<dbReference type="PROSITE" id="PS50172">
    <property type="entry name" value="BRCT"/>
    <property type="match status" value="1"/>
</dbReference>
<comment type="subcellular location">
    <subcellularLocation>
        <location evidence="1">Nucleus</location>
    </subcellularLocation>
</comment>
<evidence type="ECO:0000256" key="1">
    <source>
        <dbReference type="ARBA" id="ARBA00004123"/>
    </source>
</evidence>
<dbReference type="Pfam" id="PF16589">
    <property type="entry name" value="BRCT_2"/>
    <property type="match status" value="1"/>
</dbReference>
<keyword evidence="7" id="KW-1185">Reference proteome</keyword>
<feature type="compositionally biased region" description="Basic and acidic residues" evidence="4">
    <location>
        <begin position="9"/>
        <end position="18"/>
    </location>
</feature>
<dbReference type="SMART" id="SM00292">
    <property type="entry name" value="BRCT"/>
    <property type="match status" value="1"/>
</dbReference>
<organism evidence="6 7">
    <name type="scientific">Glycine soja</name>
    <name type="common">Wild soybean</name>
    <dbReference type="NCBI Taxonomy" id="3848"/>
    <lineage>
        <taxon>Eukaryota</taxon>
        <taxon>Viridiplantae</taxon>
        <taxon>Streptophyta</taxon>
        <taxon>Embryophyta</taxon>
        <taxon>Tracheophyta</taxon>
        <taxon>Spermatophyta</taxon>
        <taxon>Magnoliopsida</taxon>
        <taxon>eudicotyledons</taxon>
        <taxon>Gunneridae</taxon>
        <taxon>Pentapetalae</taxon>
        <taxon>rosids</taxon>
        <taxon>fabids</taxon>
        <taxon>Fabales</taxon>
        <taxon>Fabaceae</taxon>
        <taxon>Papilionoideae</taxon>
        <taxon>50 kb inversion clade</taxon>
        <taxon>NPAAA clade</taxon>
        <taxon>indigoferoid/millettioid clade</taxon>
        <taxon>Phaseoleae</taxon>
        <taxon>Glycine</taxon>
        <taxon>Glycine subgen. Soja</taxon>
    </lineage>
</organism>